<dbReference type="HOGENOM" id="CLU_030606_3_0_1"/>
<reference evidence="1" key="3">
    <citation type="submission" date="2015-04" db="UniProtKB">
        <authorList>
            <consortium name="EnsemblPlants"/>
        </authorList>
    </citation>
    <scope>IDENTIFICATION</scope>
</reference>
<name>A0A0D9XMA4_9ORYZ</name>
<dbReference type="PANTHER" id="PTHR34591:SF32">
    <property type="entry name" value="OS03G0653100 PROTEIN"/>
    <property type="match status" value="1"/>
</dbReference>
<accession>A0A0D9XMA4</accession>
<dbReference type="PANTHER" id="PTHR34591">
    <property type="entry name" value="OS03G0653100 PROTEIN-RELATED"/>
    <property type="match status" value="1"/>
</dbReference>
<dbReference type="AlphaFoldDB" id="A0A0D9XMA4"/>
<proteinExistence type="predicted"/>
<organism evidence="1 2">
    <name type="scientific">Leersia perrieri</name>
    <dbReference type="NCBI Taxonomy" id="77586"/>
    <lineage>
        <taxon>Eukaryota</taxon>
        <taxon>Viridiplantae</taxon>
        <taxon>Streptophyta</taxon>
        <taxon>Embryophyta</taxon>
        <taxon>Tracheophyta</taxon>
        <taxon>Spermatophyta</taxon>
        <taxon>Magnoliopsida</taxon>
        <taxon>Liliopsida</taxon>
        <taxon>Poales</taxon>
        <taxon>Poaceae</taxon>
        <taxon>BOP clade</taxon>
        <taxon>Oryzoideae</taxon>
        <taxon>Oryzeae</taxon>
        <taxon>Oryzinae</taxon>
        <taxon>Leersia</taxon>
    </lineage>
</organism>
<dbReference type="EnsemblPlants" id="LPERR10G14000.1">
    <property type="protein sequence ID" value="LPERR10G14000.1"/>
    <property type="gene ID" value="LPERR10G14000"/>
</dbReference>
<evidence type="ECO:0000313" key="2">
    <source>
        <dbReference type="Proteomes" id="UP000032180"/>
    </source>
</evidence>
<keyword evidence="2" id="KW-1185">Reference proteome</keyword>
<sequence length="250" mass="29412">MPMLETTVMGSSCFMAMWLIRPYSNGQWEERSFVREGEAAGRVADMPSHCSFVEQDAVYQQGARYINCYKKFVMRYRFKISLSNEKYRVIKPPHFQIFIWEIREGFHIYILDESCGEVKWVSRHFCYLGPIVGRERIDRPRSLILQEYEDVTVEGKFDWDSDNDDVIVPEAEREFVSNDTFTFLGFHPYREIVFLSENSIGGLAYHLSSSKVQSLGHLCPKHDEERTSIEPVIEACFLYTPWMGRFFEEN</sequence>
<reference evidence="2" key="2">
    <citation type="submission" date="2013-12" db="EMBL/GenBank/DDBJ databases">
        <authorList>
            <person name="Yu Y."/>
            <person name="Lee S."/>
            <person name="de Baynast K."/>
            <person name="Wissotski M."/>
            <person name="Liu L."/>
            <person name="Talag J."/>
            <person name="Goicoechea J."/>
            <person name="Angelova A."/>
            <person name="Jetty R."/>
            <person name="Kudrna D."/>
            <person name="Golser W."/>
            <person name="Rivera L."/>
            <person name="Zhang J."/>
            <person name="Wing R."/>
        </authorList>
    </citation>
    <scope>NUCLEOTIDE SEQUENCE</scope>
</reference>
<evidence type="ECO:0000313" key="1">
    <source>
        <dbReference type="EnsemblPlants" id="LPERR10G14000.1"/>
    </source>
</evidence>
<dbReference type="Gramene" id="LPERR10G14000.1">
    <property type="protein sequence ID" value="LPERR10G14000.1"/>
    <property type="gene ID" value="LPERR10G14000"/>
</dbReference>
<protein>
    <submittedName>
        <fullName evidence="1">Uncharacterized protein</fullName>
    </submittedName>
</protein>
<reference evidence="1 2" key="1">
    <citation type="submission" date="2012-08" db="EMBL/GenBank/DDBJ databases">
        <title>Oryza genome evolution.</title>
        <authorList>
            <person name="Wing R.A."/>
        </authorList>
    </citation>
    <scope>NUCLEOTIDE SEQUENCE</scope>
</reference>
<dbReference type="Proteomes" id="UP000032180">
    <property type="component" value="Chromosome 10"/>
</dbReference>